<reference evidence="2" key="1">
    <citation type="submission" date="2021-01" db="EMBL/GenBank/DDBJ databases">
        <authorList>
            <person name="Corre E."/>
            <person name="Pelletier E."/>
            <person name="Niang G."/>
            <person name="Scheremetjew M."/>
            <person name="Finn R."/>
            <person name="Kale V."/>
            <person name="Holt S."/>
            <person name="Cochrane G."/>
            <person name="Meng A."/>
            <person name="Brown T."/>
            <person name="Cohen L."/>
        </authorList>
    </citation>
    <scope>NUCLEOTIDE SEQUENCE</scope>
    <source>
        <strain evidence="2">CCMP2877</strain>
    </source>
</reference>
<dbReference type="AlphaFoldDB" id="A0A7S1XTY9"/>
<feature type="compositionally biased region" description="Polar residues" evidence="1">
    <location>
        <begin position="579"/>
        <end position="597"/>
    </location>
</feature>
<dbReference type="SUPFAM" id="SSF50729">
    <property type="entry name" value="PH domain-like"/>
    <property type="match status" value="1"/>
</dbReference>
<feature type="compositionally biased region" description="Polar residues" evidence="1">
    <location>
        <begin position="663"/>
        <end position="672"/>
    </location>
</feature>
<feature type="compositionally biased region" description="Low complexity" evidence="1">
    <location>
        <begin position="636"/>
        <end position="647"/>
    </location>
</feature>
<dbReference type="EMBL" id="HBGJ01030019">
    <property type="protein sequence ID" value="CAD9260588.1"/>
    <property type="molecule type" value="Transcribed_RNA"/>
</dbReference>
<proteinExistence type="predicted"/>
<organism evidence="2">
    <name type="scientific">Phaeomonas parva</name>
    <dbReference type="NCBI Taxonomy" id="124430"/>
    <lineage>
        <taxon>Eukaryota</taxon>
        <taxon>Sar</taxon>
        <taxon>Stramenopiles</taxon>
        <taxon>Ochrophyta</taxon>
        <taxon>Pinguiophyceae</taxon>
        <taxon>Pinguiochrysidales</taxon>
        <taxon>Pinguiochrysidaceae</taxon>
        <taxon>Phaeomonas</taxon>
    </lineage>
</organism>
<feature type="compositionally biased region" description="Basic residues" evidence="1">
    <location>
        <begin position="648"/>
        <end position="662"/>
    </location>
</feature>
<feature type="compositionally biased region" description="Basic residues" evidence="1">
    <location>
        <begin position="553"/>
        <end position="562"/>
    </location>
</feature>
<feature type="region of interest" description="Disordered" evidence="1">
    <location>
        <begin position="524"/>
        <end position="597"/>
    </location>
</feature>
<dbReference type="SMART" id="SM00015">
    <property type="entry name" value="IQ"/>
    <property type="match status" value="2"/>
</dbReference>
<dbReference type="PROSITE" id="PS50096">
    <property type="entry name" value="IQ"/>
    <property type="match status" value="2"/>
</dbReference>
<dbReference type="Gene3D" id="1.20.5.190">
    <property type="match status" value="1"/>
</dbReference>
<evidence type="ECO:0000313" key="2">
    <source>
        <dbReference type="EMBL" id="CAD9260588.1"/>
    </source>
</evidence>
<name>A0A7S1XTY9_9STRA</name>
<protein>
    <submittedName>
        <fullName evidence="2">Uncharacterized protein</fullName>
    </submittedName>
</protein>
<sequence>MSKGRRSMSSAKLAPWEYFDPNDGTQTRVWSHKFGDKMRSPDNGEIRKKERALLAWQRTFTSRRVARKLALYTRKRLALLPSRRYCLENIVKEPTLKLWKESDRRTFFCDVCMKPAAGQPAACLYCDIVAHVRCIADLPEEEGWMIDEEGGEWICCHCVEDFRFRDSHYAQRREEFLQRALEDKAARHIARIFRGYHMRRLYDETRALVIKTQAHVRGLCARKAYQKLHRGIRRPVFVHISGLRNFEIPPSMKQLKDKMQVWVQVSVVDMLQREIMKATTAHKLYTKKTEARKAIKIDDTILLPGVTGNVMVCLTVMAEGQNDSKTHVLGQLCVNFKNSMIYSVGKEFRNEPLSVLQVTPMECREAPMKFDILKWRERIHTTIDCEIAPQNLLNSRCGYLLGPNIDVLRYAKEKDTSLSDANIRATRWWVVFARDTLHVYSAYGSTKPSVAHDLDKLQVTRVYEKSFRLHFFELDSSHEFRANSFGDATRWLNQLDELEDEDDDQSKSVIADALESLFAQDTTVGKTPKCTSRHGSNGPSATRASLKSQKTMRSSRLRRSSTLRRSSGGLKADAGNGLSDGTQSSRARPVRRTSSMAIRRQITQGKNIFDSEARHKKAKEIADQWEEDAAKRNQRRGSGAQRRGSASARRRGSSSHAKRRVSLKTQTVPETA</sequence>
<dbReference type="SUPFAM" id="SSF57889">
    <property type="entry name" value="Cysteine-rich domain"/>
    <property type="match status" value="1"/>
</dbReference>
<dbReference type="InterPro" id="IPR000048">
    <property type="entry name" value="IQ_motif_EF-hand-BS"/>
</dbReference>
<evidence type="ECO:0000256" key="1">
    <source>
        <dbReference type="SAM" id="MobiDB-lite"/>
    </source>
</evidence>
<gene>
    <name evidence="2" type="ORF">PPAR1163_LOCUS18967</name>
</gene>
<accession>A0A7S1XTY9</accession>
<dbReference type="InterPro" id="IPR046349">
    <property type="entry name" value="C1-like_sf"/>
</dbReference>
<feature type="region of interest" description="Disordered" evidence="1">
    <location>
        <begin position="620"/>
        <end position="672"/>
    </location>
</feature>
<feature type="compositionally biased region" description="Polar residues" evidence="1">
    <location>
        <begin position="524"/>
        <end position="552"/>
    </location>
</feature>